<dbReference type="HAMAP" id="MF_01014">
    <property type="entry name" value="HisA"/>
    <property type="match status" value="1"/>
</dbReference>
<dbReference type="NCBIfam" id="TIGR00007">
    <property type="entry name" value="1-(5-phosphoribosyl)-5-[(5-phosphoribosylamino)methylideneamino]imidazole-4-carboxamide isomerase"/>
    <property type="match status" value="1"/>
</dbReference>
<evidence type="ECO:0000256" key="3">
    <source>
        <dbReference type="ARBA" id="ARBA00005133"/>
    </source>
</evidence>
<dbReference type="GO" id="GO:0000162">
    <property type="term" value="P:L-tryptophan biosynthetic process"/>
    <property type="evidence" value="ECO:0007669"/>
    <property type="project" value="TreeGrafter"/>
</dbReference>
<dbReference type="AlphaFoldDB" id="A0AB33HV40"/>
<evidence type="ECO:0000256" key="2">
    <source>
        <dbReference type="ARBA" id="ARBA00004496"/>
    </source>
</evidence>
<dbReference type="Proteomes" id="UP000218257">
    <property type="component" value="Chromosome"/>
</dbReference>
<dbReference type="Gene3D" id="3.20.20.70">
    <property type="entry name" value="Aldolase class I"/>
    <property type="match status" value="1"/>
</dbReference>
<feature type="active site" description="Proton donor" evidence="12">
    <location>
        <position position="164"/>
    </location>
</feature>
<keyword evidence="8 12" id="KW-0028">Amino-acid biosynthesis</keyword>
<dbReference type="InterPro" id="IPR023016">
    <property type="entry name" value="HisA/PriA"/>
</dbReference>
<dbReference type="EMBL" id="AP017649">
    <property type="protein sequence ID" value="BAZ97733.1"/>
    <property type="molecule type" value="Genomic_DNA"/>
</dbReference>
<comment type="subcellular location">
    <subcellularLocation>
        <location evidence="2 12 14">Cytoplasm</location>
    </subcellularLocation>
</comment>
<evidence type="ECO:0000256" key="9">
    <source>
        <dbReference type="ARBA" id="ARBA00023102"/>
    </source>
</evidence>
<protein>
    <recommendedName>
        <fullName evidence="6 12">1-(5-phosphoribosyl)-5-[(5-phosphoribosylamino)methylideneamino] imidazole-4-carboxamide isomerase</fullName>
        <ecNumber evidence="5 12">5.3.1.16</ecNumber>
    </recommendedName>
    <alternativeName>
        <fullName evidence="11 12">Phosphoribosylformimino-5-aminoimidazole carboxamide ribotide isomerase</fullName>
    </alternativeName>
</protein>
<comment type="pathway">
    <text evidence="3 12 14">Amino-acid biosynthesis; L-histidine biosynthesis; L-histidine from 5-phospho-alpha-D-ribose 1-diphosphate: step 4/9.</text>
</comment>
<evidence type="ECO:0000256" key="7">
    <source>
        <dbReference type="ARBA" id="ARBA00022490"/>
    </source>
</evidence>
<dbReference type="NCBIfam" id="NF010112">
    <property type="entry name" value="PRK13585.1"/>
    <property type="match status" value="1"/>
</dbReference>
<evidence type="ECO:0000256" key="6">
    <source>
        <dbReference type="ARBA" id="ARBA00018464"/>
    </source>
</evidence>
<evidence type="ECO:0000256" key="10">
    <source>
        <dbReference type="ARBA" id="ARBA00023235"/>
    </source>
</evidence>
<dbReference type="FunFam" id="3.20.20.70:FF:000009">
    <property type="entry name" value="1-(5-phosphoribosyl)-5-[(5-phosphoribosylamino)methylideneamino] imidazole-4-carboxamide isomerase"/>
    <property type="match status" value="1"/>
</dbReference>
<evidence type="ECO:0000256" key="13">
    <source>
        <dbReference type="RuleBase" id="RU003657"/>
    </source>
</evidence>
<keyword evidence="9 12" id="KW-0368">Histidine biosynthesis</keyword>
<comment type="similarity">
    <text evidence="4 12 13">Belongs to the HisA/HisF family.</text>
</comment>
<dbReference type="InterPro" id="IPR006062">
    <property type="entry name" value="His_biosynth"/>
</dbReference>
<evidence type="ECO:0000256" key="8">
    <source>
        <dbReference type="ARBA" id="ARBA00022605"/>
    </source>
</evidence>
<dbReference type="GO" id="GO:0000105">
    <property type="term" value="P:L-histidine biosynthetic process"/>
    <property type="evidence" value="ECO:0007669"/>
    <property type="project" value="UniProtKB-UniRule"/>
</dbReference>
<dbReference type="GO" id="GO:0005737">
    <property type="term" value="C:cytoplasm"/>
    <property type="evidence" value="ECO:0007669"/>
    <property type="project" value="UniProtKB-SubCell"/>
</dbReference>
<dbReference type="InterPro" id="IPR006063">
    <property type="entry name" value="HisA_bact_arch"/>
</dbReference>
<evidence type="ECO:0000256" key="1">
    <source>
        <dbReference type="ARBA" id="ARBA00000901"/>
    </source>
</evidence>
<evidence type="ECO:0000256" key="5">
    <source>
        <dbReference type="ARBA" id="ARBA00012550"/>
    </source>
</evidence>
<reference evidence="15 16" key="1">
    <citation type="journal article" date="2017" name="Sci. Rep.">
        <title>Isolation and genomic characterization of a Dehalococcoides strain suggests genomic rearrangement during culture.</title>
        <authorList>
            <person name="Yohda M."/>
            <person name="Ikegami K."/>
            <person name="Aita Y."/>
            <person name="Kitajima M."/>
            <person name="Takechi A."/>
            <person name="Iwamoto M."/>
            <person name="Fukuda T."/>
            <person name="Tamura N."/>
            <person name="Shibasaki J."/>
            <person name="Koike S."/>
            <person name="Komatsu D."/>
            <person name="Miyagi S."/>
            <person name="Nishimura M."/>
            <person name="Uchino Y."/>
            <person name="Shiroma A."/>
            <person name="Shimoji M."/>
            <person name="Tamotsu H."/>
            <person name="Ashimine N."/>
            <person name="Shinzato M."/>
            <person name="Ohki S."/>
            <person name="Nakano K."/>
            <person name="Teruya K."/>
            <person name="Satou K."/>
            <person name="Hirano T."/>
            <person name="Yagi O."/>
        </authorList>
    </citation>
    <scope>NUCLEOTIDE SEQUENCE [LARGE SCALE GENOMIC DNA]</scope>
    <source>
        <strain evidence="15 16">UCH-ATV1</strain>
    </source>
</reference>
<dbReference type="InterPro" id="IPR011060">
    <property type="entry name" value="RibuloseP-bd_barrel"/>
</dbReference>
<proteinExistence type="inferred from homology"/>
<evidence type="ECO:0000256" key="14">
    <source>
        <dbReference type="RuleBase" id="RU003658"/>
    </source>
</evidence>
<evidence type="ECO:0000256" key="12">
    <source>
        <dbReference type="HAMAP-Rule" id="MF_01014"/>
    </source>
</evidence>
<dbReference type="CDD" id="cd04732">
    <property type="entry name" value="HisA"/>
    <property type="match status" value="1"/>
</dbReference>
<dbReference type="GO" id="GO:0003949">
    <property type="term" value="F:1-(5-phosphoribosyl)-5-[(5-phosphoribosylamino)methylideneamino]imidazole-4-carboxamide isomerase activity"/>
    <property type="evidence" value="ECO:0007669"/>
    <property type="project" value="UniProtKB-UniRule"/>
</dbReference>
<dbReference type="EC" id="5.3.1.16" evidence="5 12"/>
<gene>
    <name evidence="12" type="primary">hisA</name>
    <name evidence="15" type="ORF">DEHALATV1_1105</name>
</gene>
<evidence type="ECO:0000256" key="4">
    <source>
        <dbReference type="ARBA" id="ARBA00009667"/>
    </source>
</evidence>
<organism evidence="15 16">
    <name type="scientific">Dehalococcoides mccartyi</name>
    <dbReference type="NCBI Taxonomy" id="61435"/>
    <lineage>
        <taxon>Bacteria</taxon>
        <taxon>Bacillati</taxon>
        <taxon>Chloroflexota</taxon>
        <taxon>Dehalococcoidia</taxon>
        <taxon>Dehalococcoidales</taxon>
        <taxon>Dehalococcoidaceae</taxon>
        <taxon>Dehalococcoides</taxon>
    </lineage>
</organism>
<dbReference type="PANTHER" id="PTHR43090">
    <property type="entry name" value="1-(5-PHOSPHORIBOSYL)-5-[(5-PHOSPHORIBOSYLAMINO)METHYLIDENEAMINO] IMIDAZOLE-4-CARBOXAMIDE ISOMERASE"/>
    <property type="match status" value="1"/>
</dbReference>
<name>A0AB33HV40_9CHLR</name>
<dbReference type="InterPro" id="IPR013785">
    <property type="entry name" value="Aldolase_TIM"/>
</dbReference>
<evidence type="ECO:0000313" key="15">
    <source>
        <dbReference type="EMBL" id="BAZ97733.1"/>
    </source>
</evidence>
<keyword evidence="10 12" id="KW-0413">Isomerase</keyword>
<evidence type="ECO:0000256" key="11">
    <source>
        <dbReference type="ARBA" id="ARBA00030547"/>
    </source>
</evidence>
<keyword evidence="7 12" id="KW-0963">Cytoplasm</keyword>
<dbReference type="SUPFAM" id="SSF51366">
    <property type="entry name" value="Ribulose-phoshate binding barrel"/>
    <property type="match status" value="1"/>
</dbReference>
<dbReference type="PANTHER" id="PTHR43090:SF2">
    <property type="entry name" value="1-(5-PHOSPHORIBOSYL)-5-[(5-PHOSPHORIBOSYLAMINO)METHYLIDENEAMINO] IMIDAZOLE-4-CARBOXAMIDE ISOMERASE"/>
    <property type="match status" value="1"/>
</dbReference>
<dbReference type="InterPro" id="IPR044524">
    <property type="entry name" value="Isoase_HisA-like"/>
</dbReference>
<feature type="active site" description="Proton acceptor" evidence="12">
    <location>
        <position position="43"/>
    </location>
</feature>
<accession>A0AB33HV40</accession>
<evidence type="ECO:0000313" key="16">
    <source>
        <dbReference type="Proteomes" id="UP000218257"/>
    </source>
</evidence>
<comment type="catalytic activity">
    <reaction evidence="1 12 14">
        <text>1-(5-phospho-beta-D-ribosyl)-5-[(5-phospho-beta-D-ribosylamino)methylideneamino]imidazole-4-carboxamide = 5-[(5-phospho-1-deoxy-D-ribulos-1-ylimino)methylamino]-1-(5-phospho-beta-D-ribosyl)imidazole-4-carboxamide</text>
        <dbReference type="Rhea" id="RHEA:15469"/>
        <dbReference type="ChEBI" id="CHEBI:58435"/>
        <dbReference type="ChEBI" id="CHEBI:58525"/>
        <dbReference type="EC" id="5.3.1.16"/>
    </reaction>
</comment>
<dbReference type="Pfam" id="PF00977">
    <property type="entry name" value="His_biosynth"/>
    <property type="match status" value="1"/>
</dbReference>
<sequence>MPGMEAEPFCGDILLQQRRGPVIPYLNGSFKRGVKIEIIPAIDILGGRCVRLLQGDYAQETVYSPDPVGTAMRWQSLGAPRLHVVDLDGAADGESVNFELIREIANSALIPVEVGGGIRSMDTVKKLLTAGVDRVILGTAAVENPELVREICARYADSVAVSIDARNGKVATRGWVNSTEVDALELARSMKKLGVRRFIYTDISRDGTLSEPNFAAIRDLISAINMPVIASGGVSSLSHLRLLKDIGAEGAIVGKAIYTGDLNLKRAFEELS</sequence>